<feature type="region of interest" description="Disordered" evidence="4">
    <location>
        <begin position="55"/>
        <end position="79"/>
    </location>
</feature>
<keyword evidence="3" id="KW-0378">Hydrolase</keyword>
<evidence type="ECO:0000256" key="2">
    <source>
        <dbReference type="ARBA" id="ARBA00011901"/>
    </source>
</evidence>
<accession>A0A4Q9VFG6</accession>
<dbReference type="EC" id="3.5.1.28" evidence="2"/>
<evidence type="ECO:0000256" key="1">
    <source>
        <dbReference type="ARBA" id="ARBA00001561"/>
    </source>
</evidence>
<feature type="compositionally biased region" description="Basic residues" evidence="4">
    <location>
        <begin position="63"/>
        <end position="75"/>
    </location>
</feature>
<keyword evidence="5" id="KW-0472">Membrane</keyword>
<dbReference type="Gene3D" id="2.60.40.3500">
    <property type="match status" value="1"/>
</dbReference>
<feature type="region of interest" description="Disordered" evidence="4">
    <location>
        <begin position="1"/>
        <end position="30"/>
    </location>
</feature>
<keyword evidence="5" id="KW-1133">Transmembrane helix</keyword>
<evidence type="ECO:0000259" key="6">
    <source>
        <dbReference type="SMART" id="SM00646"/>
    </source>
</evidence>
<comment type="caution">
    <text evidence="7">The sequence shown here is derived from an EMBL/GenBank/DDBJ whole genome shotgun (WGS) entry which is preliminary data.</text>
</comment>
<feature type="region of interest" description="Disordered" evidence="4">
    <location>
        <begin position="666"/>
        <end position="685"/>
    </location>
</feature>
<evidence type="ECO:0000256" key="3">
    <source>
        <dbReference type="ARBA" id="ARBA00022801"/>
    </source>
</evidence>
<dbReference type="OrthoDB" id="9806267at2"/>
<feature type="region of interest" description="Disordered" evidence="4">
    <location>
        <begin position="200"/>
        <end position="231"/>
    </location>
</feature>
<protein>
    <recommendedName>
        <fullName evidence="2">N-acetylmuramoyl-L-alanine amidase</fullName>
        <ecNumber evidence="2">3.5.1.28</ecNumber>
    </recommendedName>
</protein>
<evidence type="ECO:0000313" key="8">
    <source>
        <dbReference type="Proteomes" id="UP000292781"/>
    </source>
</evidence>
<feature type="compositionally biased region" description="Gly residues" evidence="4">
    <location>
        <begin position="21"/>
        <end position="30"/>
    </location>
</feature>
<dbReference type="EMBL" id="SJFN01000041">
    <property type="protein sequence ID" value="TBW33643.1"/>
    <property type="molecule type" value="Genomic_DNA"/>
</dbReference>
<keyword evidence="5" id="KW-0812">Transmembrane</keyword>
<dbReference type="SUPFAM" id="SSF53187">
    <property type="entry name" value="Zn-dependent exopeptidases"/>
    <property type="match status" value="1"/>
</dbReference>
<dbReference type="SMART" id="SM00646">
    <property type="entry name" value="Ami_3"/>
    <property type="match status" value="1"/>
</dbReference>
<dbReference type="Pfam" id="PF01520">
    <property type="entry name" value="Amidase_3"/>
    <property type="match status" value="1"/>
</dbReference>
<reference evidence="7 8" key="1">
    <citation type="submission" date="2019-02" db="EMBL/GenBank/DDBJ databases">
        <title>Siculibacillus lacustris gen. nov., sp. nov., a new rosette-forming bacterium isolated from a freshwater crater lake (Lake St. Ana, Romania).</title>
        <authorList>
            <person name="Felfoldi T."/>
            <person name="Marton Z."/>
            <person name="Szabo A."/>
            <person name="Mentes A."/>
            <person name="Boka K."/>
            <person name="Marialigeti K."/>
            <person name="Mathe I."/>
            <person name="Koncz M."/>
            <person name="Schumann P."/>
            <person name="Toth E."/>
        </authorList>
    </citation>
    <scope>NUCLEOTIDE SEQUENCE [LARGE SCALE GENOMIC DNA]</scope>
    <source>
        <strain evidence="7 8">SA-279</strain>
    </source>
</reference>
<evidence type="ECO:0000313" key="7">
    <source>
        <dbReference type="EMBL" id="TBW33643.1"/>
    </source>
</evidence>
<dbReference type="PANTHER" id="PTHR30404">
    <property type="entry name" value="N-ACETYLMURAMOYL-L-ALANINE AMIDASE"/>
    <property type="match status" value="1"/>
</dbReference>
<dbReference type="Proteomes" id="UP000292781">
    <property type="component" value="Unassembled WGS sequence"/>
</dbReference>
<sequence>MKGTGRRTSPEPRRTNPTIPDGGGPVLGSGGLRSSCTACRFRSIPWVREIGRRGPIGLSRIPRPSHRRKRPSRRGARGEIPRWRTSYSSSDLVAATYAVQELHLLSSDVGEGPCGEPATLAIDRRRNAPSGSTLPPHRPRRAVVHSKTASRTASGESIPAGSITGPIVDGRVSVPDQIRKENEFLEPILTVGDTSMQAASVGSSVRRSRARSRADGANAGSGPAESARDDGNIMIGHRMTSSNRRPNRLVRAIGCIAARLVLALLVFTFARSEALAAPPPIVHAVAIVAEGAATVVTVDLSAPLPIAVFTIADPSRLVVEVPSARFDLAKDAGRGGGGQIVGWRWGDFAPGRARLVFDARRPLKIARADLVDGPIAGRARLVIELVAATREETVDAPTLHLGPAGLAAAAAPLAADRPPTPGPGAAKPVVVIDPGHGGLDAGTVSPATGTPEKTVVLEMARVLAERLRAEGRYEVVMTRTTDVFIGLSERTRIARAHHADLFLSIHADAEYDHSVRGATVYTLAEKASDEQAAALAFKENQSDAMAGLGLDEAHDEVADILADLTLRETRHFSQRFARDLIEAFRVGGRLVKTMPHRQAGLRVLRAHDVPSALIEIGFLSNKEDEALMTAAEWRERTARGLVAAIDHYFVERGRIEAPAGVAGLRHPAAAGPGGAPPRPGAAASP</sequence>
<dbReference type="InterPro" id="IPR050695">
    <property type="entry name" value="N-acetylmuramoyl_amidase_3"/>
</dbReference>
<proteinExistence type="predicted"/>
<dbReference type="PANTHER" id="PTHR30404:SF0">
    <property type="entry name" value="N-ACETYLMURAMOYL-L-ALANINE AMIDASE AMIC"/>
    <property type="match status" value="1"/>
</dbReference>
<dbReference type="GO" id="GO:0030288">
    <property type="term" value="C:outer membrane-bounded periplasmic space"/>
    <property type="evidence" value="ECO:0007669"/>
    <property type="project" value="TreeGrafter"/>
</dbReference>
<comment type="catalytic activity">
    <reaction evidence="1">
        <text>Hydrolyzes the link between N-acetylmuramoyl residues and L-amino acid residues in certain cell-wall glycopeptides.</text>
        <dbReference type="EC" id="3.5.1.28"/>
    </reaction>
</comment>
<gene>
    <name evidence="7" type="ORF">EYW49_19875</name>
</gene>
<evidence type="ECO:0000256" key="4">
    <source>
        <dbReference type="SAM" id="MobiDB-lite"/>
    </source>
</evidence>
<feature type="transmembrane region" description="Helical" evidence="5">
    <location>
        <begin position="249"/>
        <end position="270"/>
    </location>
</feature>
<dbReference type="AlphaFoldDB" id="A0A4Q9VFG6"/>
<feature type="region of interest" description="Disordered" evidence="4">
    <location>
        <begin position="117"/>
        <end position="164"/>
    </location>
</feature>
<name>A0A4Q9VFG6_9HYPH</name>
<dbReference type="CDD" id="cd02696">
    <property type="entry name" value="MurNAc-LAA"/>
    <property type="match status" value="1"/>
</dbReference>
<dbReference type="GO" id="GO:0008745">
    <property type="term" value="F:N-acetylmuramoyl-L-alanine amidase activity"/>
    <property type="evidence" value="ECO:0007669"/>
    <property type="project" value="UniProtKB-EC"/>
</dbReference>
<dbReference type="GO" id="GO:0009253">
    <property type="term" value="P:peptidoglycan catabolic process"/>
    <property type="evidence" value="ECO:0007669"/>
    <property type="project" value="InterPro"/>
</dbReference>
<dbReference type="Gene3D" id="3.40.630.40">
    <property type="entry name" value="Zn-dependent exopeptidases"/>
    <property type="match status" value="1"/>
</dbReference>
<evidence type="ECO:0000256" key="5">
    <source>
        <dbReference type="SAM" id="Phobius"/>
    </source>
</evidence>
<organism evidence="7 8">
    <name type="scientific">Siculibacillus lacustris</name>
    <dbReference type="NCBI Taxonomy" id="1549641"/>
    <lineage>
        <taxon>Bacteria</taxon>
        <taxon>Pseudomonadati</taxon>
        <taxon>Pseudomonadota</taxon>
        <taxon>Alphaproteobacteria</taxon>
        <taxon>Hyphomicrobiales</taxon>
        <taxon>Ancalomicrobiaceae</taxon>
        <taxon>Siculibacillus</taxon>
    </lineage>
</organism>
<feature type="domain" description="MurNAc-LAA" evidence="6">
    <location>
        <begin position="491"/>
        <end position="646"/>
    </location>
</feature>
<keyword evidence="8" id="KW-1185">Reference proteome</keyword>
<dbReference type="InterPro" id="IPR002508">
    <property type="entry name" value="MurNAc-LAA_cat"/>
</dbReference>